<dbReference type="Proteomes" id="UP000516437">
    <property type="component" value="Chromosome 7"/>
</dbReference>
<dbReference type="PANTHER" id="PTHR34545:SF7">
    <property type="entry name" value="CLAVATA3_ESR (CLE)-RELATED PROTEIN 16"/>
    <property type="match status" value="1"/>
</dbReference>
<dbReference type="AlphaFoldDB" id="A0A6A1UZC2"/>
<dbReference type="GO" id="GO:0048731">
    <property type="term" value="P:system development"/>
    <property type="evidence" value="ECO:0007669"/>
    <property type="project" value="InterPro"/>
</dbReference>
<evidence type="ECO:0000313" key="1">
    <source>
        <dbReference type="EMBL" id="KAB1205729.1"/>
    </source>
</evidence>
<name>A0A6A1UZC2_9ROSI</name>
<dbReference type="OrthoDB" id="1080769at2759"/>
<dbReference type="PANTHER" id="PTHR34545">
    <property type="entry name" value="CLAVATA3/ESR (CLE)-RELATED PROTEIN 22"/>
    <property type="match status" value="1"/>
</dbReference>
<evidence type="ECO:0000313" key="2">
    <source>
        <dbReference type="Proteomes" id="UP000516437"/>
    </source>
</evidence>
<reference evidence="1 2" key="1">
    <citation type="journal article" date="2019" name="Plant Biotechnol. J.">
        <title>The red bayberry genome and genetic basis of sex determination.</title>
        <authorList>
            <person name="Jia H.M."/>
            <person name="Jia H.J."/>
            <person name="Cai Q.L."/>
            <person name="Wang Y."/>
            <person name="Zhao H.B."/>
            <person name="Yang W.F."/>
            <person name="Wang G.Y."/>
            <person name="Li Y.H."/>
            <person name="Zhan D.L."/>
            <person name="Shen Y.T."/>
            <person name="Niu Q.F."/>
            <person name="Chang L."/>
            <person name="Qiu J."/>
            <person name="Zhao L."/>
            <person name="Xie H.B."/>
            <person name="Fu W.Y."/>
            <person name="Jin J."/>
            <person name="Li X.W."/>
            <person name="Jiao Y."/>
            <person name="Zhou C.C."/>
            <person name="Tu T."/>
            <person name="Chai C.Y."/>
            <person name="Gao J.L."/>
            <person name="Fan L.J."/>
            <person name="van de Weg E."/>
            <person name="Wang J.Y."/>
            <person name="Gao Z.S."/>
        </authorList>
    </citation>
    <scope>NUCLEOTIDE SEQUENCE [LARGE SCALE GENOMIC DNA]</scope>
    <source>
        <tissue evidence="1">Leaves</tissue>
    </source>
</reference>
<keyword evidence="2" id="KW-1185">Reference proteome</keyword>
<protein>
    <submittedName>
        <fullName evidence="1">CLAVATA3/ESR (CLE)-related protein 17</fullName>
    </submittedName>
</protein>
<accession>A0A6A1UZC2</accession>
<comment type="caution">
    <text evidence="1">The sequence shown here is derived from an EMBL/GenBank/DDBJ whole genome shotgun (WGS) entry which is preliminary data.</text>
</comment>
<dbReference type="EMBL" id="RXIC02000025">
    <property type="protein sequence ID" value="KAB1205729.1"/>
    <property type="molecule type" value="Genomic_DNA"/>
</dbReference>
<dbReference type="InterPro" id="IPR033249">
    <property type="entry name" value="CLE_plant"/>
</dbReference>
<proteinExistence type="predicted"/>
<gene>
    <name evidence="1" type="ORF">CJ030_MR7G028086</name>
</gene>
<sequence>MIVPSKGSRETWRARAKIAVFLLWVIIIFTQISLNFAAQEEYSSRFIRAPPPRNDPFSETPLFHAPSSNPAQVVASTNGGQDTLYGDEKRIIHTGPNPLHN</sequence>
<organism evidence="1 2">
    <name type="scientific">Morella rubra</name>
    <name type="common">Chinese bayberry</name>
    <dbReference type="NCBI Taxonomy" id="262757"/>
    <lineage>
        <taxon>Eukaryota</taxon>
        <taxon>Viridiplantae</taxon>
        <taxon>Streptophyta</taxon>
        <taxon>Embryophyta</taxon>
        <taxon>Tracheophyta</taxon>
        <taxon>Spermatophyta</taxon>
        <taxon>Magnoliopsida</taxon>
        <taxon>eudicotyledons</taxon>
        <taxon>Gunneridae</taxon>
        <taxon>Pentapetalae</taxon>
        <taxon>rosids</taxon>
        <taxon>fabids</taxon>
        <taxon>Fagales</taxon>
        <taxon>Myricaceae</taxon>
        <taxon>Morella</taxon>
    </lineage>
</organism>